<dbReference type="CDD" id="cd00055">
    <property type="entry name" value="EGF_Lam"/>
    <property type="match status" value="1"/>
</dbReference>
<keyword evidence="4" id="KW-1185">Reference proteome</keyword>
<gene>
    <name evidence="3" type="primary">LanA_7</name>
    <name evidence="3" type="ORF">E2C01_046134</name>
</gene>
<accession>A0A5B7FXM3</accession>
<protein>
    <submittedName>
        <fullName evidence="3">Laminin subunit alpha</fullName>
    </submittedName>
</protein>
<dbReference type="OrthoDB" id="10011303at2759"/>
<reference evidence="3 4" key="1">
    <citation type="submission" date="2019-05" db="EMBL/GenBank/DDBJ databases">
        <title>Another draft genome of Portunus trituberculatus and its Hox gene families provides insights of decapod evolution.</title>
        <authorList>
            <person name="Jeong J.-H."/>
            <person name="Song I."/>
            <person name="Kim S."/>
            <person name="Choi T."/>
            <person name="Kim D."/>
            <person name="Ryu S."/>
            <person name="Kim W."/>
        </authorList>
    </citation>
    <scope>NUCLEOTIDE SEQUENCE [LARGE SCALE GENOMIC DNA]</scope>
    <source>
        <tissue evidence="3">Muscle</tissue>
    </source>
</reference>
<organism evidence="3 4">
    <name type="scientific">Portunus trituberculatus</name>
    <name type="common">Swimming crab</name>
    <name type="synonym">Neptunus trituberculatus</name>
    <dbReference type="NCBI Taxonomy" id="210409"/>
    <lineage>
        <taxon>Eukaryota</taxon>
        <taxon>Metazoa</taxon>
        <taxon>Ecdysozoa</taxon>
        <taxon>Arthropoda</taxon>
        <taxon>Crustacea</taxon>
        <taxon>Multicrustacea</taxon>
        <taxon>Malacostraca</taxon>
        <taxon>Eumalacostraca</taxon>
        <taxon>Eucarida</taxon>
        <taxon>Decapoda</taxon>
        <taxon>Pleocyemata</taxon>
        <taxon>Brachyura</taxon>
        <taxon>Eubrachyura</taxon>
        <taxon>Portunoidea</taxon>
        <taxon>Portunidae</taxon>
        <taxon>Portuninae</taxon>
        <taxon>Portunus</taxon>
    </lineage>
</organism>
<feature type="coiled-coil region" evidence="1">
    <location>
        <begin position="194"/>
        <end position="240"/>
    </location>
</feature>
<dbReference type="Pfam" id="PF00053">
    <property type="entry name" value="EGF_laminin"/>
    <property type="match status" value="1"/>
</dbReference>
<keyword evidence="1" id="KW-0175">Coiled coil</keyword>
<sequence>MYLYSYPECLCREGFSIGVGCDPLTGQCQCLPGVIGDNCDGCPYRWVLVEGYGCQECGECVHALLDTTDELSHLIEPTISEFKSAAYSVFLHQRLDVINSTVIQLEPQVRLMDFDEMETSSVDGPLDDLMKEAQALASQTRIVGDRAGAAAKEGYEVHIEALRELEHMEAAFFLCRDIIQGINKLVIGLETGTGAELEQAISEAEAIVADMEIRDFGGQNDAVELELELAKEILENMKNLLDPVKVLKKKLDEIRLLSGVTEDNNKEATSLGLVGVNDVERLRSSKTTLNDSVVKTMEELQEAKLPARQAQGHAYELEQRAQNLDSLLQDTRDVAEYALGAANAYKNIVSAIDEAYNTSLSANTSAFMVST</sequence>
<dbReference type="EMBL" id="VSRR010010744">
    <property type="protein sequence ID" value="MPC52271.1"/>
    <property type="molecule type" value="Genomic_DNA"/>
</dbReference>
<evidence type="ECO:0000259" key="2">
    <source>
        <dbReference type="PROSITE" id="PS01248"/>
    </source>
</evidence>
<evidence type="ECO:0000313" key="3">
    <source>
        <dbReference type="EMBL" id="MPC52271.1"/>
    </source>
</evidence>
<dbReference type="AlphaFoldDB" id="A0A5B7FXM3"/>
<dbReference type="Gene3D" id="2.10.25.10">
    <property type="entry name" value="Laminin"/>
    <property type="match status" value="1"/>
</dbReference>
<dbReference type="InterPro" id="IPR002049">
    <property type="entry name" value="LE_dom"/>
</dbReference>
<comment type="caution">
    <text evidence="3">The sequence shown here is derived from an EMBL/GenBank/DDBJ whole genome shotgun (WGS) entry which is preliminary data.</text>
</comment>
<name>A0A5B7FXM3_PORTR</name>
<evidence type="ECO:0000256" key="1">
    <source>
        <dbReference type="SAM" id="Coils"/>
    </source>
</evidence>
<feature type="domain" description="Laminin EGF-like" evidence="2">
    <location>
        <begin position="28"/>
        <end position="60"/>
    </location>
</feature>
<evidence type="ECO:0000313" key="4">
    <source>
        <dbReference type="Proteomes" id="UP000324222"/>
    </source>
</evidence>
<dbReference type="Proteomes" id="UP000324222">
    <property type="component" value="Unassembled WGS sequence"/>
</dbReference>
<dbReference type="PROSITE" id="PS01248">
    <property type="entry name" value="EGF_LAM_1"/>
    <property type="match status" value="1"/>
</dbReference>
<proteinExistence type="predicted"/>